<sequence length="1086" mass="123413">MPSNDAGEPDGSILPEIRSFKLSPGFGKDIAELLKSVSKHITGLSVDAQQLSSPDAQRISNLKQHLKDFRDVQSALLSLSTTVQSSISVLERQFSEVFIRERYFQFPDDIFAIIFKSAGFDDFRTAINISHVCRRFRTIALSTPQLWTRIYPKLHDRLGGMFIEDAIEVAGRSKHSGLGLTVEVQSSSPYAIEHDDLQDMLSFIDTQSSRISALILDLRTVDSKDKLWPAKLSLPVLDSLRINAPPTNAATLKHFYRNWNVPSLRTLHGYNCKPEFPPDVLAKIKTFSFAVEEHNGRRNYAVWWTLPELDHYLGRLSSLEELTLDFDCNPIHYRTDPPSPKPDLKASLRSLSIRIQDHDYSSRYATSVIRMFEYENLTSLSMSLPVKALPDICGLFEFVQLAEQSGSLIDLDIRFRPEYLRPDDFRFARYEILSSFLEKNPKLENIYIESAADDHQVFGFSNRLAALKLKNCQSFRKTRENAPGPDVIYELEDIFKRRGESVDECLVLDGSKLLPLDEAELVKVSISGRAPFNFPLENNRRTNTMESKTPTRGNSTAHILLLPASSNLSPGFGRDLADTLEGVAKYIGNLPSATESLTSDCGRISDLKVHLRDVRDIQCALNSLSTIVESCIPSLEDQFSEAVVRERFSLFPDDIFAIIFGFAGHRDLRSTVNISQVCRRFRTITLSVSRLWTSMLLKKGFQLTNGLAFAERSKPATLVVEAGRYAWGKDDAEFAHSSMDFLRMQSSRINDLTLHLELSDALNHKEAYAKMLFPQLESLKVIAPEKGTTQQHIYRGWSVPALRDLQAVNCLPILPRRVLSNIKSFSFVVEDYKEHGWTRSDIIEWEFEELARLLNQLTSVEELALELDGDIAHFQEVEDIPEVDLTEHLRSLSIKILNDGDKCCDCDAVEHVLDMFTYENLTSLSINVPSELLSDLSRLLTCIDTGKSSSIKYLKFVIRPTYHCLLLRPYRCPRTLFLAHFLWNRGDLENVYFECAEDDQQVFGFSNRLAALEMRNCQLFDEHQYADGRGPDIIYDMEQVFRQRGAHLDECLVLDGAKSSPLDEAEIIKIPISDRSLLDIRGEFYL</sequence>
<dbReference type="Gene3D" id="1.20.1280.50">
    <property type="match status" value="2"/>
</dbReference>
<feature type="domain" description="F-box" evidence="1">
    <location>
        <begin position="100"/>
        <end position="150"/>
    </location>
</feature>
<dbReference type="STRING" id="27342.A0A0H2RUJ9"/>
<reference evidence="2 3" key="1">
    <citation type="submission" date="2015-04" db="EMBL/GenBank/DDBJ databases">
        <title>Complete genome sequence of Schizopora paradoxa KUC8140, a cosmopolitan wood degrader in East Asia.</title>
        <authorList>
            <consortium name="DOE Joint Genome Institute"/>
            <person name="Min B."/>
            <person name="Park H."/>
            <person name="Jang Y."/>
            <person name="Kim J.-J."/>
            <person name="Kim K.H."/>
            <person name="Pangilinan J."/>
            <person name="Lipzen A."/>
            <person name="Riley R."/>
            <person name="Grigoriev I.V."/>
            <person name="Spatafora J.W."/>
            <person name="Choi I.-G."/>
        </authorList>
    </citation>
    <scope>NUCLEOTIDE SEQUENCE [LARGE SCALE GENOMIC DNA]</scope>
    <source>
        <strain evidence="2 3">KUC8140</strain>
    </source>
</reference>
<keyword evidence="3" id="KW-1185">Reference proteome</keyword>
<dbReference type="EMBL" id="KQ085965">
    <property type="protein sequence ID" value="KLO13123.1"/>
    <property type="molecule type" value="Genomic_DNA"/>
</dbReference>
<gene>
    <name evidence="2" type="ORF">SCHPADRAFT_940693</name>
</gene>
<dbReference type="InParanoid" id="A0A0H2RUJ9"/>
<dbReference type="InterPro" id="IPR036047">
    <property type="entry name" value="F-box-like_dom_sf"/>
</dbReference>
<evidence type="ECO:0000313" key="3">
    <source>
        <dbReference type="Proteomes" id="UP000053477"/>
    </source>
</evidence>
<evidence type="ECO:0000313" key="2">
    <source>
        <dbReference type="EMBL" id="KLO13123.1"/>
    </source>
</evidence>
<proteinExistence type="predicted"/>
<name>A0A0H2RUJ9_9AGAM</name>
<dbReference type="PROSITE" id="PS50181">
    <property type="entry name" value="FBOX"/>
    <property type="match status" value="2"/>
</dbReference>
<feature type="domain" description="F-box" evidence="1">
    <location>
        <begin position="645"/>
        <end position="695"/>
    </location>
</feature>
<dbReference type="Proteomes" id="UP000053477">
    <property type="component" value="Unassembled WGS sequence"/>
</dbReference>
<evidence type="ECO:0000259" key="1">
    <source>
        <dbReference type="PROSITE" id="PS50181"/>
    </source>
</evidence>
<dbReference type="AlphaFoldDB" id="A0A0H2RUJ9"/>
<organism evidence="2 3">
    <name type="scientific">Schizopora paradoxa</name>
    <dbReference type="NCBI Taxonomy" id="27342"/>
    <lineage>
        <taxon>Eukaryota</taxon>
        <taxon>Fungi</taxon>
        <taxon>Dikarya</taxon>
        <taxon>Basidiomycota</taxon>
        <taxon>Agaricomycotina</taxon>
        <taxon>Agaricomycetes</taxon>
        <taxon>Hymenochaetales</taxon>
        <taxon>Schizoporaceae</taxon>
        <taxon>Schizopora</taxon>
    </lineage>
</organism>
<dbReference type="CDD" id="cd09917">
    <property type="entry name" value="F-box_SF"/>
    <property type="match status" value="1"/>
</dbReference>
<dbReference type="SUPFAM" id="SSF81383">
    <property type="entry name" value="F-box domain"/>
    <property type="match status" value="2"/>
</dbReference>
<dbReference type="InterPro" id="IPR001810">
    <property type="entry name" value="F-box_dom"/>
</dbReference>
<dbReference type="OrthoDB" id="3020747at2759"/>
<protein>
    <recommendedName>
        <fullName evidence="1">F-box domain-containing protein</fullName>
    </recommendedName>
</protein>
<accession>A0A0H2RUJ9</accession>